<dbReference type="EMBL" id="QXFY01000369">
    <property type="protein sequence ID" value="KAE9346455.1"/>
    <property type="molecule type" value="Genomic_DNA"/>
</dbReference>
<proteinExistence type="predicted"/>
<protein>
    <submittedName>
        <fullName evidence="2">Uncharacterized protein</fullName>
    </submittedName>
</protein>
<evidence type="ECO:0000313" key="3">
    <source>
        <dbReference type="Proteomes" id="UP000486351"/>
    </source>
</evidence>
<accession>A0A6G0S085</accession>
<gene>
    <name evidence="2" type="ORF">PF008_g8290</name>
</gene>
<dbReference type="Proteomes" id="UP000486351">
    <property type="component" value="Unassembled WGS sequence"/>
</dbReference>
<evidence type="ECO:0000256" key="1">
    <source>
        <dbReference type="SAM" id="MobiDB-lite"/>
    </source>
</evidence>
<sequence length="53" mass="5528">MSVSFSSSCCSSELACLALGPARAQRMHGFSSSLQTAPRDTPSVHSLPSLPYA</sequence>
<reference evidence="2 3" key="1">
    <citation type="submission" date="2018-09" db="EMBL/GenBank/DDBJ databases">
        <title>Genomic investigation of the strawberry pathogen Phytophthora fragariae indicates pathogenicity is determined by transcriptional variation in three key races.</title>
        <authorList>
            <person name="Adams T.M."/>
            <person name="Armitage A.D."/>
            <person name="Sobczyk M.K."/>
            <person name="Bates H.J."/>
            <person name="Dunwell J.M."/>
            <person name="Nellist C.F."/>
            <person name="Harrison R.J."/>
        </authorList>
    </citation>
    <scope>NUCLEOTIDE SEQUENCE [LARGE SCALE GENOMIC DNA]</scope>
    <source>
        <strain evidence="2 3">NOV-77</strain>
    </source>
</reference>
<organism evidence="2 3">
    <name type="scientific">Phytophthora fragariae</name>
    <dbReference type="NCBI Taxonomy" id="53985"/>
    <lineage>
        <taxon>Eukaryota</taxon>
        <taxon>Sar</taxon>
        <taxon>Stramenopiles</taxon>
        <taxon>Oomycota</taxon>
        <taxon>Peronosporomycetes</taxon>
        <taxon>Peronosporales</taxon>
        <taxon>Peronosporaceae</taxon>
        <taxon>Phytophthora</taxon>
    </lineage>
</organism>
<feature type="region of interest" description="Disordered" evidence="1">
    <location>
        <begin position="29"/>
        <end position="53"/>
    </location>
</feature>
<name>A0A6G0S085_9STRA</name>
<feature type="compositionally biased region" description="Polar residues" evidence="1">
    <location>
        <begin position="30"/>
        <end position="46"/>
    </location>
</feature>
<evidence type="ECO:0000313" key="2">
    <source>
        <dbReference type="EMBL" id="KAE9346455.1"/>
    </source>
</evidence>
<dbReference type="AlphaFoldDB" id="A0A6G0S085"/>
<comment type="caution">
    <text evidence="2">The sequence shown here is derived from an EMBL/GenBank/DDBJ whole genome shotgun (WGS) entry which is preliminary data.</text>
</comment>